<name>A0A8J3QQN3_9ACTN</name>
<dbReference type="SMART" id="SM00641">
    <property type="entry name" value="Glyco_25"/>
    <property type="match status" value="1"/>
</dbReference>
<dbReference type="GO" id="GO:0009253">
    <property type="term" value="P:peptidoglycan catabolic process"/>
    <property type="evidence" value="ECO:0007669"/>
    <property type="project" value="InterPro"/>
</dbReference>
<dbReference type="AlphaFoldDB" id="A0A8J3QQN3"/>
<dbReference type="PROSITE" id="PS51904">
    <property type="entry name" value="GLYCOSYL_HYDROL_F25_2"/>
    <property type="match status" value="1"/>
</dbReference>
<protein>
    <submittedName>
        <fullName evidence="4">Lysozyme</fullName>
    </submittedName>
</protein>
<dbReference type="GO" id="GO:0016052">
    <property type="term" value="P:carbohydrate catabolic process"/>
    <property type="evidence" value="ECO:0007669"/>
    <property type="project" value="TreeGrafter"/>
</dbReference>
<dbReference type="EMBL" id="BONZ01000021">
    <property type="protein sequence ID" value="GIH14002.1"/>
    <property type="molecule type" value="Genomic_DNA"/>
</dbReference>
<dbReference type="Proteomes" id="UP000642748">
    <property type="component" value="Unassembled WGS sequence"/>
</dbReference>
<dbReference type="RefSeq" id="WP_203917678.1">
    <property type="nucleotide sequence ID" value="NZ_BONZ01000021.1"/>
</dbReference>
<dbReference type="GO" id="GO:0016998">
    <property type="term" value="P:cell wall macromolecule catabolic process"/>
    <property type="evidence" value="ECO:0007669"/>
    <property type="project" value="InterPro"/>
</dbReference>
<dbReference type="InterPro" id="IPR018077">
    <property type="entry name" value="Glyco_hydro_fam25_subgr"/>
</dbReference>
<dbReference type="InterPro" id="IPR017853">
    <property type="entry name" value="GH"/>
</dbReference>
<dbReference type="GO" id="GO:0003796">
    <property type="term" value="F:lysozyme activity"/>
    <property type="evidence" value="ECO:0007669"/>
    <property type="project" value="InterPro"/>
</dbReference>
<evidence type="ECO:0000313" key="4">
    <source>
        <dbReference type="EMBL" id="GIH14002.1"/>
    </source>
</evidence>
<dbReference type="Pfam" id="PF01183">
    <property type="entry name" value="Glyco_hydro_25"/>
    <property type="match status" value="1"/>
</dbReference>
<accession>A0A8J3QQN3</accession>
<comment type="similarity">
    <text evidence="1">Belongs to the glycosyl hydrolase 25 family.</text>
</comment>
<evidence type="ECO:0000313" key="5">
    <source>
        <dbReference type="Proteomes" id="UP000642748"/>
    </source>
</evidence>
<gene>
    <name evidence="4" type="ORF">Raf01_21740</name>
</gene>
<dbReference type="Gene3D" id="3.20.20.80">
    <property type="entry name" value="Glycosidases"/>
    <property type="match status" value="1"/>
</dbReference>
<dbReference type="PANTHER" id="PTHR34135:SF2">
    <property type="entry name" value="LYSOZYME"/>
    <property type="match status" value="1"/>
</dbReference>
<evidence type="ECO:0000256" key="3">
    <source>
        <dbReference type="ARBA" id="ARBA00023295"/>
    </source>
</evidence>
<keyword evidence="2" id="KW-0378">Hydrolase</keyword>
<evidence type="ECO:0000256" key="1">
    <source>
        <dbReference type="ARBA" id="ARBA00010646"/>
    </source>
</evidence>
<evidence type="ECO:0000256" key="2">
    <source>
        <dbReference type="ARBA" id="ARBA00022801"/>
    </source>
</evidence>
<dbReference type="SUPFAM" id="SSF51445">
    <property type="entry name" value="(Trans)glycosidases"/>
    <property type="match status" value="1"/>
</dbReference>
<keyword evidence="3" id="KW-0326">Glycosidase</keyword>
<sequence length="283" mass="31218">MFLAPLVSTRRRKRAVVLGLTAVLSPVWGTAGTPVTDLGNRPPAVVVNPTTVAAIRSGRPTGYPIGGIDISGHDHQRFGVQWATEAAAGSQFVYVKATEGTTYVNPYFVRDSADARAAGRYVGAYVYARPDRGNPIGQAEFFLRHIQRVRDGRTLVPFVDLEWPYAAVKTNSCYNLNPAQLRAWIHAFIGRLEAGIGRKPMIYTNAHWWDPCTGNDASFGRYPLDLSNYTKKPPTLPAGWTTFALWQYAPGNPSKRDDHDRDVVNGGMAGLKKLVWPPPRAQR</sequence>
<keyword evidence="5" id="KW-1185">Reference proteome</keyword>
<reference evidence="4" key="1">
    <citation type="submission" date="2021-01" db="EMBL/GenBank/DDBJ databases">
        <title>Whole genome shotgun sequence of Rugosimonospora africana NBRC 104875.</title>
        <authorList>
            <person name="Komaki H."/>
            <person name="Tamura T."/>
        </authorList>
    </citation>
    <scope>NUCLEOTIDE SEQUENCE</scope>
    <source>
        <strain evidence="4">NBRC 104875</strain>
    </source>
</reference>
<dbReference type="InterPro" id="IPR002053">
    <property type="entry name" value="Glyco_hydro_25"/>
</dbReference>
<proteinExistence type="inferred from homology"/>
<comment type="caution">
    <text evidence="4">The sequence shown here is derived from an EMBL/GenBank/DDBJ whole genome shotgun (WGS) entry which is preliminary data.</text>
</comment>
<organism evidence="4 5">
    <name type="scientific">Rugosimonospora africana</name>
    <dbReference type="NCBI Taxonomy" id="556532"/>
    <lineage>
        <taxon>Bacteria</taxon>
        <taxon>Bacillati</taxon>
        <taxon>Actinomycetota</taxon>
        <taxon>Actinomycetes</taxon>
        <taxon>Micromonosporales</taxon>
        <taxon>Micromonosporaceae</taxon>
        <taxon>Rugosimonospora</taxon>
    </lineage>
</organism>
<dbReference type="PANTHER" id="PTHR34135">
    <property type="entry name" value="LYSOZYME"/>
    <property type="match status" value="1"/>
</dbReference>